<evidence type="ECO:0000256" key="1">
    <source>
        <dbReference type="SAM" id="Coils"/>
    </source>
</evidence>
<accession>A0ABS4FXS0</accession>
<dbReference type="EMBL" id="JAGGKG010000025">
    <property type="protein sequence ID" value="MBP1907347.1"/>
    <property type="molecule type" value="Genomic_DNA"/>
</dbReference>
<sequence>MKLGDWVVRRSYGGDITFRVEELDARKAIIKGTEFRLMADAPINDLIKVELSSTSERGKRAIIKATESMERLHEERLELMQRNQEVLQAEWKLEAKSDSYFEVPGKVLHLDGDERYLKKSLSLYEQLHVPAHGYYVNETQMASALSQLLPKIRPDIVVITGHDGVLKNRPNHDLYNLSSYKHSIHFMNAVEEARKYERNFDALTVIAGACQSHFEALLQAGANFASSPARVLIHALDPVYVAARASFTSIRDAIPMREVLNNTISGLQGIGGIETRGSYRMGFPRFNDLSKLNVVPSQ</sequence>
<comment type="caution">
    <text evidence="2">The sequence shown here is derived from an EMBL/GenBank/DDBJ whole genome shotgun (WGS) entry which is preliminary data.</text>
</comment>
<name>A0ABS4FXS0_9BACL</name>
<dbReference type="PIRSF" id="PIRSF011575">
    <property type="entry name" value="YabG"/>
    <property type="match status" value="1"/>
</dbReference>
<evidence type="ECO:0000313" key="2">
    <source>
        <dbReference type="EMBL" id="MBP1907347.1"/>
    </source>
</evidence>
<dbReference type="RefSeq" id="WP_210090928.1">
    <property type="nucleotide sequence ID" value="NZ_JAGGKG010000025.1"/>
</dbReference>
<organism evidence="2 3">
    <name type="scientific">Paenibacillus turicensis</name>
    <dbReference type="NCBI Taxonomy" id="160487"/>
    <lineage>
        <taxon>Bacteria</taxon>
        <taxon>Bacillati</taxon>
        <taxon>Bacillota</taxon>
        <taxon>Bacilli</taxon>
        <taxon>Bacillales</taxon>
        <taxon>Paenibacillaceae</taxon>
        <taxon>Paenibacillus</taxon>
    </lineage>
</organism>
<evidence type="ECO:0000313" key="3">
    <source>
        <dbReference type="Proteomes" id="UP001519272"/>
    </source>
</evidence>
<proteinExistence type="predicted"/>
<protein>
    <submittedName>
        <fullName evidence="2">Spore coat assembly protein</fullName>
    </submittedName>
</protein>
<feature type="coiled-coil region" evidence="1">
    <location>
        <begin position="62"/>
        <end position="90"/>
    </location>
</feature>
<reference evidence="2 3" key="1">
    <citation type="submission" date="2021-03" db="EMBL/GenBank/DDBJ databases">
        <title>Genomic Encyclopedia of Type Strains, Phase IV (KMG-IV): sequencing the most valuable type-strain genomes for metagenomic binning, comparative biology and taxonomic classification.</title>
        <authorList>
            <person name="Goeker M."/>
        </authorList>
    </citation>
    <scope>NUCLEOTIDE SEQUENCE [LARGE SCALE GENOMIC DNA]</scope>
    <source>
        <strain evidence="2 3">DSM 14349</strain>
    </source>
</reference>
<dbReference type="Proteomes" id="UP001519272">
    <property type="component" value="Unassembled WGS sequence"/>
</dbReference>
<dbReference type="InterPro" id="IPR008764">
    <property type="entry name" value="Peptidase_U57"/>
</dbReference>
<dbReference type="NCBIfam" id="TIGR02855">
    <property type="entry name" value="spore_yabG"/>
    <property type="match status" value="1"/>
</dbReference>
<keyword evidence="1" id="KW-0175">Coiled coil</keyword>
<dbReference type="Pfam" id="PF05582">
    <property type="entry name" value="Peptidase_U57"/>
    <property type="match status" value="1"/>
</dbReference>
<keyword evidence="3" id="KW-1185">Reference proteome</keyword>
<gene>
    <name evidence="2" type="ORF">J2Z32_004022</name>
</gene>